<keyword evidence="1" id="KW-0812">Transmembrane</keyword>
<dbReference type="AlphaFoldDB" id="A0A099D1I2"/>
<evidence type="ECO:0008006" key="6">
    <source>
        <dbReference type="Google" id="ProtNLM"/>
    </source>
</evidence>
<dbReference type="EMBL" id="JPMV01000041">
    <property type="protein sequence ID" value="KGI79677.1"/>
    <property type="molecule type" value="Genomic_DNA"/>
</dbReference>
<name>A0A099D1I2_9ACTN</name>
<gene>
    <name evidence="2" type="ORF">CDG81_17785</name>
    <name evidence="3" type="ORF">IL38_22290</name>
</gene>
<organism evidence="2 5">
    <name type="scientific">Actinopolyspora erythraea</name>
    <dbReference type="NCBI Taxonomy" id="414996"/>
    <lineage>
        <taxon>Bacteria</taxon>
        <taxon>Bacillati</taxon>
        <taxon>Actinomycetota</taxon>
        <taxon>Actinomycetes</taxon>
        <taxon>Actinopolysporales</taxon>
        <taxon>Actinopolysporaceae</taxon>
        <taxon>Actinopolyspora</taxon>
    </lineage>
</organism>
<dbReference type="EMBL" id="CP022752">
    <property type="protein sequence ID" value="ASU79806.1"/>
    <property type="molecule type" value="Genomic_DNA"/>
</dbReference>
<reference evidence="3 4" key="1">
    <citation type="journal article" date="2014" name="PLoS ONE">
        <title>Identification and Characterization of a New Erythromycin Biosynthetic Gene Cluster in Actinopolyspora erythraea YIM90600, a Novel Erythronolide-Producing Halophilic Actinomycete Isolated from Salt Field.</title>
        <authorList>
            <person name="Chen D."/>
            <person name="Feng J."/>
            <person name="Huang L."/>
            <person name="Zhang Q."/>
            <person name="Wu J."/>
            <person name="Zhu X."/>
            <person name="Duan Y."/>
            <person name="Xu Z."/>
        </authorList>
    </citation>
    <scope>NUCLEOTIDE SEQUENCE [LARGE SCALE GENOMIC DNA]</scope>
    <source>
        <strain evidence="3 4">YIM90600</strain>
    </source>
</reference>
<dbReference type="Proteomes" id="UP000215043">
    <property type="component" value="Chromosome"/>
</dbReference>
<evidence type="ECO:0000256" key="1">
    <source>
        <dbReference type="SAM" id="Phobius"/>
    </source>
</evidence>
<reference evidence="2 5" key="2">
    <citation type="submission" date="2017-08" db="EMBL/GenBank/DDBJ databases">
        <title>The complete genome sequence of moderately halophilic actinomycete Actinopolyspora erythraea YIM 90600, the producer of novel erythromycin, novel actinopolysporins A-C and tubercidin.</title>
        <authorList>
            <person name="Yin M."/>
            <person name="Tang S."/>
        </authorList>
    </citation>
    <scope>NUCLEOTIDE SEQUENCE [LARGE SCALE GENOMIC DNA]</scope>
    <source>
        <strain evidence="2 5">YIM 90600</strain>
    </source>
</reference>
<keyword evidence="1" id="KW-1133">Transmembrane helix</keyword>
<evidence type="ECO:0000313" key="4">
    <source>
        <dbReference type="Proteomes" id="UP000029737"/>
    </source>
</evidence>
<evidence type="ECO:0000313" key="3">
    <source>
        <dbReference type="EMBL" id="KGI79677.1"/>
    </source>
</evidence>
<feature type="transmembrane region" description="Helical" evidence="1">
    <location>
        <begin position="20"/>
        <end position="39"/>
    </location>
</feature>
<dbReference type="KEGG" id="aey:CDG81_17785"/>
<keyword evidence="1" id="KW-0472">Membrane</keyword>
<keyword evidence="4" id="KW-1185">Reference proteome</keyword>
<dbReference type="HOGENOM" id="CLU_2434228_0_0_11"/>
<proteinExistence type="predicted"/>
<evidence type="ECO:0000313" key="2">
    <source>
        <dbReference type="EMBL" id="ASU79806.1"/>
    </source>
</evidence>
<protein>
    <recommendedName>
        <fullName evidence="6">Secreted protein</fullName>
    </recommendedName>
</protein>
<evidence type="ECO:0000313" key="5">
    <source>
        <dbReference type="Proteomes" id="UP000215043"/>
    </source>
</evidence>
<sequence>MDDSGRGRPAAGHSADVSATFFAAFFLFFFRAFLASSSLDSRRASRSTTIGQRLHAGFEWQHFRFTLMVSFFFPTWSSCRVTVKSEDRRT</sequence>
<accession>A0A099D1I2</accession>
<dbReference type="Proteomes" id="UP000029737">
    <property type="component" value="Unassembled WGS sequence"/>
</dbReference>